<keyword evidence="5 8" id="KW-0547">Nucleotide-binding</keyword>
<evidence type="ECO:0000256" key="9">
    <source>
        <dbReference type="PROSITE-ProRule" id="PRU01049"/>
    </source>
</evidence>
<dbReference type="InterPro" id="IPR003593">
    <property type="entry name" value="AAA+_ATPase"/>
</dbReference>
<dbReference type="NCBIfam" id="TIGR00231">
    <property type="entry name" value="small_GTP"/>
    <property type="match status" value="2"/>
</dbReference>
<dbReference type="Pfam" id="PF01926">
    <property type="entry name" value="MMR_HSR1"/>
    <property type="match status" value="2"/>
</dbReference>
<dbReference type="RefSeq" id="WP_345424810.1">
    <property type="nucleotide sequence ID" value="NZ_BAABHO010000084.1"/>
</dbReference>
<dbReference type="Pfam" id="PF14714">
    <property type="entry name" value="KH_dom-like"/>
    <property type="match status" value="1"/>
</dbReference>
<dbReference type="InterPro" id="IPR006073">
    <property type="entry name" value="GTP-bd"/>
</dbReference>
<dbReference type="Gene3D" id="3.40.50.300">
    <property type="entry name" value="P-loop containing nucleotide triphosphate hydrolases"/>
    <property type="match status" value="2"/>
</dbReference>
<dbReference type="PANTHER" id="PTHR43834:SF6">
    <property type="entry name" value="GTPASE DER"/>
    <property type="match status" value="1"/>
</dbReference>
<feature type="binding site" evidence="8">
    <location>
        <begin position="200"/>
        <end position="207"/>
    </location>
    <ligand>
        <name>GTP</name>
        <dbReference type="ChEBI" id="CHEBI:37565"/>
        <label>2</label>
    </ligand>
</feature>
<comment type="function">
    <text evidence="8 10">GTPase that plays an essential role in the late steps of ribosome biogenesis.</text>
</comment>
<feature type="binding site" evidence="8">
    <location>
        <begin position="26"/>
        <end position="33"/>
    </location>
    <ligand>
        <name>GTP</name>
        <dbReference type="ChEBI" id="CHEBI:37565"/>
        <label>1</label>
    </ligand>
</feature>
<feature type="binding site" evidence="8">
    <location>
        <begin position="312"/>
        <end position="315"/>
    </location>
    <ligand>
        <name>GTP</name>
        <dbReference type="ChEBI" id="CHEBI:37565"/>
        <label>2</label>
    </ligand>
</feature>
<keyword evidence="6 8" id="KW-0342">GTP-binding</keyword>
<evidence type="ECO:0000256" key="3">
    <source>
        <dbReference type="ARBA" id="ARBA00022517"/>
    </source>
</evidence>
<dbReference type="PRINTS" id="PR00326">
    <property type="entry name" value="GTP1OBG"/>
</dbReference>
<dbReference type="PIRSF" id="PIRSF006485">
    <property type="entry name" value="GTP-binding_EngA"/>
    <property type="match status" value="1"/>
</dbReference>
<dbReference type="Gene3D" id="3.30.300.20">
    <property type="match status" value="1"/>
</dbReference>
<dbReference type="Proteomes" id="UP001500928">
    <property type="component" value="Unassembled WGS sequence"/>
</dbReference>
<feature type="binding site" evidence="8">
    <location>
        <begin position="247"/>
        <end position="251"/>
    </location>
    <ligand>
        <name>GTP</name>
        <dbReference type="ChEBI" id="CHEBI:37565"/>
        <label>2</label>
    </ligand>
</feature>
<dbReference type="SUPFAM" id="SSF52540">
    <property type="entry name" value="P-loop containing nucleoside triphosphate hydrolases"/>
    <property type="match status" value="2"/>
</dbReference>
<proteinExistence type="inferred from homology"/>
<dbReference type="InterPro" id="IPR027417">
    <property type="entry name" value="P-loop_NTPase"/>
</dbReference>
<dbReference type="HAMAP" id="MF_00195">
    <property type="entry name" value="GTPase_Der"/>
    <property type="match status" value="1"/>
</dbReference>
<dbReference type="InterPro" id="IPR015946">
    <property type="entry name" value="KH_dom-like_a/b"/>
</dbReference>
<evidence type="ECO:0000313" key="12">
    <source>
        <dbReference type="EMBL" id="GAA4813045.1"/>
    </source>
</evidence>
<feature type="binding site" evidence="8">
    <location>
        <begin position="73"/>
        <end position="77"/>
    </location>
    <ligand>
        <name>GTP</name>
        <dbReference type="ChEBI" id="CHEBI:37565"/>
        <label>1</label>
    </ligand>
</feature>
<evidence type="ECO:0000256" key="2">
    <source>
        <dbReference type="ARBA" id="ARBA00020953"/>
    </source>
</evidence>
<keyword evidence="13" id="KW-1185">Reference proteome</keyword>
<dbReference type="InterPro" id="IPR016484">
    <property type="entry name" value="GTPase_Der"/>
</dbReference>
<organism evidence="12 13">
    <name type="scientific">Actinomycetospora chlora</name>
    <dbReference type="NCBI Taxonomy" id="663608"/>
    <lineage>
        <taxon>Bacteria</taxon>
        <taxon>Bacillati</taxon>
        <taxon>Actinomycetota</taxon>
        <taxon>Actinomycetes</taxon>
        <taxon>Pseudonocardiales</taxon>
        <taxon>Pseudonocardiaceae</taxon>
        <taxon>Actinomycetospora</taxon>
    </lineage>
</organism>
<evidence type="ECO:0000256" key="5">
    <source>
        <dbReference type="ARBA" id="ARBA00022741"/>
    </source>
</evidence>
<feature type="domain" description="EngA-type G" evidence="11">
    <location>
        <begin position="194"/>
        <end position="367"/>
    </location>
</feature>
<evidence type="ECO:0000256" key="8">
    <source>
        <dbReference type="HAMAP-Rule" id="MF_00195"/>
    </source>
</evidence>
<evidence type="ECO:0000256" key="1">
    <source>
        <dbReference type="ARBA" id="ARBA00008279"/>
    </source>
</evidence>
<dbReference type="EMBL" id="BAABHO010000084">
    <property type="protein sequence ID" value="GAA4813045.1"/>
    <property type="molecule type" value="Genomic_DNA"/>
</dbReference>
<keyword evidence="4 10" id="KW-0677">Repeat</keyword>
<dbReference type="CDD" id="cd01895">
    <property type="entry name" value="EngA2"/>
    <property type="match status" value="1"/>
</dbReference>
<dbReference type="InterPro" id="IPR032859">
    <property type="entry name" value="KH_dom-like"/>
</dbReference>
<evidence type="ECO:0000256" key="6">
    <source>
        <dbReference type="ARBA" id="ARBA00023134"/>
    </source>
</evidence>
<dbReference type="CDD" id="cd01894">
    <property type="entry name" value="EngA1"/>
    <property type="match status" value="1"/>
</dbReference>
<comment type="caution">
    <text evidence="8">Lacks conserved residue(s) required for the propagation of feature annotation.</text>
</comment>
<comment type="subunit">
    <text evidence="8">Associates with the 50S ribosomal subunit.</text>
</comment>
<sequence>MLAEGDAGTGIEGDARPVQPVLAVVGRPNVGKSTLVNRILGRREAVVQDVSGVTRDRVAYDALWNGRRFTLLDTGGWEPGAKGMQAAISAQAETAMATADVIMLVVDGQVGATAVDEAVARTLRRADRPVILAATKVDDQRGENELSALWRLGLGEPHPVSGLHGRGSGDLLDLVIDAMPDSPRDDVDLEGGPRRVALVGKPNVGKSSLLNQLTGESRSVVDATAGTTTDPVDSVVEIDGETWKIVDTAGLRRKVGQASGTEYYASLRTKAAIEAAEVTVLLLDASEPISEQDLRVASQVADAGRALVLAMNKWDLVDEDRRHAMVRELERALVRFPWVERVNISARTGRAVQKLAPAMRTALENWDRRVPTGQLNQWLADVVAATPPPVRGGKQPKILYATQAQNRPPTFVLFTSGFLEAGYRRFLERKLRETFPLTGTPVQINVRVREKGKRGGRKK</sequence>
<dbReference type="NCBIfam" id="TIGR03594">
    <property type="entry name" value="GTPase_EngA"/>
    <property type="match status" value="1"/>
</dbReference>
<comment type="similarity">
    <text evidence="1 8 9 10">Belongs to the TRAFAC class TrmE-Era-EngA-EngB-Septin-like GTPase superfamily. EngA (Der) GTPase family.</text>
</comment>
<evidence type="ECO:0000256" key="7">
    <source>
        <dbReference type="ARBA" id="ARBA00032345"/>
    </source>
</evidence>
<feature type="domain" description="EngA-type G" evidence="11">
    <location>
        <begin position="20"/>
        <end position="183"/>
    </location>
</feature>
<reference evidence="13" key="1">
    <citation type="journal article" date="2019" name="Int. J. Syst. Evol. Microbiol.">
        <title>The Global Catalogue of Microorganisms (GCM) 10K type strain sequencing project: providing services to taxonomists for standard genome sequencing and annotation.</title>
        <authorList>
            <consortium name="The Broad Institute Genomics Platform"/>
            <consortium name="The Broad Institute Genome Sequencing Center for Infectious Disease"/>
            <person name="Wu L."/>
            <person name="Ma J."/>
        </authorList>
    </citation>
    <scope>NUCLEOTIDE SEQUENCE [LARGE SCALE GENOMIC DNA]</scope>
    <source>
        <strain evidence="13">JCM 17979</strain>
    </source>
</reference>
<keyword evidence="3 8" id="KW-0690">Ribosome biogenesis</keyword>
<protein>
    <recommendedName>
        <fullName evidence="2 8">GTPase Der</fullName>
    </recommendedName>
    <alternativeName>
        <fullName evidence="7 8">GTP-binding protein EngA</fullName>
    </alternativeName>
</protein>
<evidence type="ECO:0000256" key="4">
    <source>
        <dbReference type="ARBA" id="ARBA00022737"/>
    </source>
</evidence>
<gene>
    <name evidence="8 12" type="primary">der</name>
    <name evidence="12" type="ORF">GCM10023200_58540</name>
</gene>
<evidence type="ECO:0000256" key="10">
    <source>
        <dbReference type="RuleBase" id="RU004481"/>
    </source>
</evidence>
<comment type="caution">
    <text evidence="12">The sequence shown here is derived from an EMBL/GenBank/DDBJ whole genome shotgun (WGS) entry which is preliminary data.</text>
</comment>
<dbReference type="PROSITE" id="PS51712">
    <property type="entry name" value="G_ENGA"/>
    <property type="match status" value="2"/>
</dbReference>
<dbReference type="InterPro" id="IPR031166">
    <property type="entry name" value="G_ENGA"/>
</dbReference>
<dbReference type="InterPro" id="IPR005225">
    <property type="entry name" value="Small_GTP-bd"/>
</dbReference>
<accession>A0ABP9CNE0</accession>
<dbReference type="SMART" id="SM00382">
    <property type="entry name" value="AAA"/>
    <property type="match status" value="2"/>
</dbReference>
<dbReference type="NCBIfam" id="NF002828">
    <property type="entry name" value="PRK03003.1"/>
    <property type="match status" value="1"/>
</dbReference>
<evidence type="ECO:0000259" key="11">
    <source>
        <dbReference type="PROSITE" id="PS51712"/>
    </source>
</evidence>
<evidence type="ECO:0000313" key="13">
    <source>
        <dbReference type="Proteomes" id="UP001500928"/>
    </source>
</evidence>
<dbReference type="PANTHER" id="PTHR43834">
    <property type="entry name" value="GTPASE DER"/>
    <property type="match status" value="1"/>
</dbReference>
<name>A0ABP9CNE0_9PSEU</name>